<dbReference type="RefSeq" id="WP_073573062.1">
    <property type="nucleotide sequence ID" value="NZ_FRXN01000005.1"/>
</dbReference>
<dbReference type="PANTHER" id="PTHR21485">
    <property type="entry name" value="HAD SUPERFAMILY MEMBERS CMAS AND KDSC"/>
    <property type="match status" value="1"/>
</dbReference>
<dbReference type="SUPFAM" id="SSF53448">
    <property type="entry name" value="Nucleotide-diphospho-sugar transferases"/>
    <property type="match status" value="1"/>
</dbReference>
<dbReference type="EMBL" id="FRXN01000005">
    <property type="protein sequence ID" value="SHO64456.1"/>
    <property type="molecule type" value="Genomic_DNA"/>
</dbReference>
<dbReference type="InterPro" id="IPR029044">
    <property type="entry name" value="Nucleotide-diphossugar_trans"/>
</dbReference>
<gene>
    <name evidence="1" type="ORF">SAMN04488108_3463</name>
</gene>
<dbReference type="PANTHER" id="PTHR21485:SF6">
    <property type="entry name" value="N-ACYLNEURAMINATE CYTIDYLYLTRANSFERASE-RELATED"/>
    <property type="match status" value="1"/>
</dbReference>
<dbReference type="InterPro" id="IPR003329">
    <property type="entry name" value="Cytidylyl_trans"/>
</dbReference>
<dbReference type="CDD" id="cd02513">
    <property type="entry name" value="CMP-NeuAc_Synthase"/>
    <property type="match status" value="1"/>
</dbReference>
<dbReference type="Proteomes" id="UP000184609">
    <property type="component" value="Unassembled WGS sequence"/>
</dbReference>
<protein>
    <submittedName>
        <fullName evidence="1">CMP-N,N'-diacetyllegionaminic acid synthase</fullName>
    </submittedName>
</protein>
<dbReference type="GO" id="GO:0008781">
    <property type="term" value="F:N-acylneuraminate cytidylyltransferase activity"/>
    <property type="evidence" value="ECO:0007669"/>
    <property type="project" value="TreeGrafter"/>
</dbReference>
<proteinExistence type="predicted"/>
<accession>A0A1M7ZIF2</accession>
<organism evidence="1 2">
    <name type="scientific">Algoriphagus zhangzhouensis</name>
    <dbReference type="NCBI Taxonomy" id="1073327"/>
    <lineage>
        <taxon>Bacteria</taxon>
        <taxon>Pseudomonadati</taxon>
        <taxon>Bacteroidota</taxon>
        <taxon>Cytophagia</taxon>
        <taxon>Cytophagales</taxon>
        <taxon>Cyclobacteriaceae</taxon>
        <taxon>Algoriphagus</taxon>
    </lineage>
</organism>
<dbReference type="AlphaFoldDB" id="A0A1M7ZIF2"/>
<name>A0A1M7ZIF2_9BACT</name>
<reference evidence="2" key="1">
    <citation type="submission" date="2016-12" db="EMBL/GenBank/DDBJ databases">
        <authorList>
            <person name="Varghese N."/>
            <person name="Submissions S."/>
        </authorList>
    </citation>
    <scope>NUCLEOTIDE SEQUENCE [LARGE SCALE GENOMIC DNA]</scope>
    <source>
        <strain evidence="2">DSM 25035</strain>
    </source>
</reference>
<dbReference type="Pfam" id="PF02348">
    <property type="entry name" value="CTP_transf_3"/>
    <property type="match status" value="1"/>
</dbReference>
<dbReference type="Gene3D" id="3.90.550.10">
    <property type="entry name" value="Spore Coat Polysaccharide Biosynthesis Protein SpsA, Chain A"/>
    <property type="match status" value="1"/>
</dbReference>
<evidence type="ECO:0000313" key="2">
    <source>
        <dbReference type="Proteomes" id="UP000184609"/>
    </source>
</evidence>
<evidence type="ECO:0000313" key="1">
    <source>
        <dbReference type="EMBL" id="SHO64456.1"/>
    </source>
</evidence>
<sequence>MKVLAIVPARGGSKGIPGKNLKLLGSKPLIAYPIQEVQNSNLDIELVVSTDDTAIADLASRYNARVIMRPLELGSDSSPVIDSVIHVLNQFKEEGVFFDVVVLLQPTSPFWKSKDLENVIGLLDDPNCGGVISVCPSPEAHPARMYTVDNPGFLRPLQPDGEVLRRQDLPTVYLRNGCFYAVKTGTILKEKTLMPSNKKAYVMDPKWFLTIDTPRDLKLAGILADEWETESNS</sequence>
<dbReference type="InterPro" id="IPR050793">
    <property type="entry name" value="CMP-NeuNAc_synthase"/>
</dbReference>
<dbReference type="STRING" id="1073327.SAMN04488108_3463"/>
<dbReference type="OrthoDB" id="9805604at2"/>
<keyword evidence="2" id="KW-1185">Reference proteome</keyword>